<evidence type="ECO:0000313" key="2">
    <source>
        <dbReference type="EMBL" id="RKQ92481.1"/>
    </source>
</evidence>
<feature type="transmembrane region" description="Helical" evidence="1">
    <location>
        <begin position="95"/>
        <end position="121"/>
    </location>
</feature>
<feature type="transmembrane region" description="Helical" evidence="1">
    <location>
        <begin position="141"/>
        <end position="159"/>
    </location>
</feature>
<accession>A0A660LI19</accession>
<keyword evidence="1" id="KW-1133">Transmembrane helix</keyword>
<feature type="transmembrane region" description="Helical" evidence="1">
    <location>
        <begin position="166"/>
        <end position="183"/>
    </location>
</feature>
<dbReference type="Proteomes" id="UP000278962">
    <property type="component" value="Unassembled WGS sequence"/>
</dbReference>
<keyword evidence="1" id="KW-0472">Membrane</keyword>
<dbReference type="AlphaFoldDB" id="A0A660LI19"/>
<keyword evidence="1" id="KW-0812">Transmembrane</keyword>
<sequence length="238" mass="23689">MNVELAALRSVPGFRRALALALAFSGFLAISYLGLKDLDTTTLTDARSALSSGAISGLVAIVYGAATAGGEVARGGLGLALIARHDRRAAVQDRLLAYAAAGALLGLGGAAMAGVLTYVLLGFGGSKLPAVDDLATRVLGTVVYTALMAATGAALGLAARSAAPPVIATLAVLLFLEPLFSGLSDPIARWGPGGAGAALTRSATEDLPPAWAGGLAMLAYMGLAGVVAYALTARRDVP</sequence>
<evidence type="ECO:0000313" key="3">
    <source>
        <dbReference type="Proteomes" id="UP000278962"/>
    </source>
</evidence>
<feature type="transmembrane region" description="Helical" evidence="1">
    <location>
        <begin position="210"/>
        <end position="231"/>
    </location>
</feature>
<name>A0A660LI19_9ACTN</name>
<reference evidence="2 3" key="1">
    <citation type="submission" date="2018-10" db="EMBL/GenBank/DDBJ databases">
        <title>Genomic Encyclopedia of Archaeal and Bacterial Type Strains, Phase II (KMG-II): from individual species to whole genera.</title>
        <authorList>
            <person name="Goeker M."/>
        </authorList>
    </citation>
    <scope>NUCLEOTIDE SEQUENCE [LARGE SCALE GENOMIC DNA]</scope>
    <source>
        <strain evidence="2 3">DSM 14954</strain>
    </source>
</reference>
<evidence type="ECO:0008006" key="4">
    <source>
        <dbReference type="Google" id="ProtNLM"/>
    </source>
</evidence>
<dbReference type="RefSeq" id="WP_121250173.1">
    <property type="nucleotide sequence ID" value="NZ_RBIL01000001.1"/>
</dbReference>
<dbReference type="OrthoDB" id="5244396at2"/>
<evidence type="ECO:0000256" key="1">
    <source>
        <dbReference type="SAM" id="Phobius"/>
    </source>
</evidence>
<dbReference type="EMBL" id="RBIL01000001">
    <property type="protein sequence ID" value="RKQ92481.1"/>
    <property type="molecule type" value="Genomic_DNA"/>
</dbReference>
<proteinExistence type="predicted"/>
<protein>
    <recommendedName>
        <fullName evidence="4">ABC-2 family transporter</fullName>
    </recommendedName>
</protein>
<organism evidence="2 3">
    <name type="scientific">Solirubrobacter pauli</name>
    <dbReference type="NCBI Taxonomy" id="166793"/>
    <lineage>
        <taxon>Bacteria</taxon>
        <taxon>Bacillati</taxon>
        <taxon>Actinomycetota</taxon>
        <taxon>Thermoleophilia</taxon>
        <taxon>Solirubrobacterales</taxon>
        <taxon>Solirubrobacteraceae</taxon>
        <taxon>Solirubrobacter</taxon>
    </lineage>
</organism>
<feature type="transmembrane region" description="Helical" evidence="1">
    <location>
        <begin position="17"/>
        <end position="35"/>
    </location>
</feature>
<gene>
    <name evidence="2" type="ORF">C8N24_2330</name>
</gene>
<comment type="caution">
    <text evidence="2">The sequence shown here is derived from an EMBL/GenBank/DDBJ whole genome shotgun (WGS) entry which is preliminary data.</text>
</comment>
<keyword evidence="3" id="KW-1185">Reference proteome</keyword>
<feature type="transmembrane region" description="Helical" evidence="1">
    <location>
        <begin position="55"/>
        <end position="83"/>
    </location>
</feature>